<evidence type="ECO:0000256" key="4">
    <source>
        <dbReference type="SAM" id="SignalP"/>
    </source>
</evidence>
<dbReference type="InterPro" id="IPR003599">
    <property type="entry name" value="Ig_sub"/>
</dbReference>
<dbReference type="InterPro" id="IPR013783">
    <property type="entry name" value="Ig-like_fold"/>
</dbReference>
<evidence type="ECO:0000313" key="7">
    <source>
        <dbReference type="RefSeq" id="XP_052132291.1"/>
    </source>
</evidence>
<dbReference type="Proteomes" id="UP000504606">
    <property type="component" value="Unplaced"/>
</dbReference>
<reference evidence="7" key="1">
    <citation type="submission" date="2025-08" db="UniProtKB">
        <authorList>
            <consortium name="RefSeq"/>
        </authorList>
    </citation>
    <scope>IDENTIFICATION</scope>
</reference>
<evidence type="ECO:0000256" key="1">
    <source>
        <dbReference type="ARBA" id="ARBA00011360"/>
    </source>
</evidence>
<comment type="subunit">
    <text evidence="1">Forms a complex composed of PDGFRL, TNK2 and GRB2.</text>
</comment>
<sequence>MTTDTSMTAAAASPRTQRRSPRGHGGPAPRLSLLVLAALVASASALKGRAVPRRPPGPRIDPELDDYVLDSNDTLKLRCQSAFPVRWVIPETAEEHAKKSVYFERKIDDQPYIIHLEVPNLMYLQTGYYRCVDNDTDTTHSSNLEDRSHVASIYVYVRDDNELLVNDDLVIVQPSSEGELVIPCRPTAPNITVTLMKDSEEIFVEDNVVTFDPKIGFTYVNPNMIESGEVICIARKGSKNSTQIVEVLPYFHSVSDDVHAPHIHSLPYHAILGSTLELNCSVPYTGIPVDLEWAVPDQQGKETGRIVESGLREVTDPALDGRQAIKTLTVQRVQSSDEGYYKCTSKDHVNMKMEEK</sequence>
<feature type="non-terminal residue" evidence="7">
    <location>
        <position position="356"/>
    </location>
</feature>
<dbReference type="SMART" id="SM00409">
    <property type="entry name" value="IG"/>
    <property type="match status" value="2"/>
</dbReference>
<dbReference type="Gene3D" id="2.60.40.10">
    <property type="entry name" value="Immunoglobulins"/>
    <property type="match status" value="3"/>
</dbReference>
<accession>A0A9C6XAR9</accession>
<dbReference type="Pfam" id="PF21339">
    <property type="entry name" value="VEGFR-1-like_Ig-like"/>
    <property type="match status" value="1"/>
</dbReference>
<proteinExistence type="predicted"/>
<dbReference type="PANTHER" id="PTHR15360:SF4">
    <property type="entry name" value="PROTEIN KINASE DOMAIN-CONTAINING PROTEIN"/>
    <property type="match status" value="1"/>
</dbReference>
<keyword evidence="6" id="KW-1185">Reference proteome</keyword>
<keyword evidence="4" id="KW-0732">Signal</keyword>
<dbReference type="InterPro" id="IPR013151">
    <property type="entry name" value="Immunoglobulin_dom"/>
</dbReference>
<dbReference type="PROSITE" id="PS50835">
    <property type="entry name" value="IG_LIKE"/>
    <property type="match status" value="1"/>
</dbReference>
<dbReference type="SUPFAM" id="SSF48726">
    <property type="entry name" value="Immunoglobulin"/>
    <property type="match status" value="2"/>
</dbReference>
<evidence type="ECO:0000256" key="2">
    <source>
        <dbReference type="ARBA" id="ARBA00019671"/>
    </source>
</evidence>
<dbReference type="PANTHER" id="PTHR15360">
    <property type="entry name" value="PLATELET-DERIVED GROWTH FACTOR RECEPTOR LIKE"/>
    <property type="match status" value="1"/>
</dbReference>
<feature type="chain" id="PRO_5039139396" description="Platelet-derived growth factor receptor-like protein" evidence="4">
    <location>
        <begin position="46"/>
        <end position="356"/>
    </location>
</feature>
<dbReference type="AlphaFoldDB" id="A0A9C6XAR9"/>
<feature type="region of interest" description="Disordered" evidence="3">
    <location>
        <begin position="1"/>
        <end position="29"/>
    </location>
</feature>
<feature type="domain" description="Ig-like" evidence="5">
    <location>
        <begin position="261"/>
        <end position="356"/>
    </location>
</feature>
<dbReference type="KEGG" id="foc:127751974"/>
<evidence type="ECO:0000259" key="5">
    <source>
        <dbReference type="PROSITE" id="PS50835"/>
    </source>
</evidence>
<dbReference type="InterPro" id="IPR042495">
    <property type="entry name" value="PDGFRL"/>
</dbReference>
<dbReference type="InterPro" id="IPR007110">
    <property type="entry name" value="Ig-like_dom"/>
</dbReference>
<gene>
    <name evidence="7" type="primary">LOC127751974</name>
</gene>
<name>A0A9C6XAR9_FRAOC</name>
<feature type="compositionally biased region" description="Low complexity" evidence="3">
    <location>
        <begin position="1"/>
        <end position="13"/>
    </location>
</feature>
<dbReference type="GeneID" id="127751974"/>
<dbReference type="OrthoDB" id="6077854at2759"/>
<dbReference type="PIRSF" id="PIRSF000615">
    <property type="entry name" value="TyrPK_CSF1-R"/>
    <property type="match status" value="1"/>
</dbReference>
<dbReference type="InterPro" id="IPR036179">
    <property type="entry name" value="Ig-like_dom_sf"/>
</dbReference>
<evidence type="ECO:0000256" key="3">
    <source>
        <dbReference type="SAM" id="MobiDB-lite"/>
    </source>
</evidence>
<organism evidence="6 7">
    <name type="scientific">Frankliniella occidentalis</name>
    <name type="common">Western flower thrips</name>
    <name type="synonym">Euthrips occidentalis</name>
    <dbReference type="NCBI Taxonomy" id="133901"/>
    <lineage>
        <taxon>Eukaryota</taxon>
        <taxon>Metazoa</taxon>
        <taxon>Ecdysozoa</taxon>
        <taxon>Arthropoda</taxon>
        <taxon>Hexapoda</taxon>
        <taxon>Insecta</taxon>
        <taxon>Pterygota</taxon>
        <taxon>Neoptera</taxon>
        <taxon>Paraneoptera</taxon>
        <taxon>Thysanoptera</taxon>
        <taxon>Terebrantia</taxon>
        <taxon>Thripoidea</taxon>
        <taxon>Thripidae</taxon>
        <taxon>Frankliniella</taxon>
    </lineage>
</organism>
<dbReference type="Pfam" id="PF00047">
    <property type="entry name" value="ig"/>
    <property type="match status" value="1"/>
</dbReference>
<dbReference type="RefSeq" id="XP_052132291.1">
    <property type="nucleotide sequence ID" value="XM_052276331.1"/>
</dbReference>
<feature type="signal peptide" evidence="4">
    <location>
        <begin position="1"/>
        <end position="45"/>
    </location>
</feature>
<evidence type="ECO:0000313" key="6">
    <source>
        <dbReference type="Proteomes" id="UP000504606"/>
    </source>
</evidence>
<protein>
    <recommendedName>
        <fullName evidence="2">Platelet-derived growth factor receptor-like protein</fullName>
    </recommendedName>
</protein>